<evidence type="ECO:0000313" key="1">
    <source>
        <dbReference type="EMBL" id="QDV38894.1"/>
    </source>
</evidence>
<reference evidence="1 2" key="1">
    <citation type="submission" date="2019-02" db="EMBL/GenBank/DDBJ databases">
        <title>Deep-cultivation of Planctomycetes and their phenomic and genomic characterization uncovers novel biology.</title>
        <authorList>
            <person name="Wiegand S."/>
            <person name="Jogler M."/>
            <person name="Boedeker C."/>
            <person name="Pinto D."/>
            <person name="Vollmers J."/>
            <person name="Rivas-Marin E."/>
            <person name="Kohn T."/>
            <person name="Peeters S.H."/>
            <person name="Heuer A."/>
            <person name="Rast P."/>
            <person name="Oberbeckmann S."/>
            <person name="Bunk B."/>
            <person name="Jeske O."/>
            <person name="Meyerdierks A."/>
            <person name="Storesund J.E."/>
            <person name="Kallscheuer N."/>
            <person name="Luecker S."/>
            <person name="Lage O.M."/>
            <person name="Pohl T."/>
            <person name="Merkel B.J."/>
            <person name="Hornburger P."/>
            <person name="Mueller R.-W."/>
            <person name="Bruemmer F."/>
            <person name="Labrenz M."/>
            <person name="Spormann A.M."/>
            <person name="Op den Camp H."/>
            <person name="Overmann J."/>
            <person name="Amann R."/>
            <person name="Jetten M.S.M."/>
            <person name="Mascher T."/>
            <person name="Medema M.H."/>
            <person name="Devos D.P."/>
            <person name="Kaster A.-K."/>
            <person name="Ovreas L."/>
            <person name="Rohde M."/>
            <person name="Galperin M.Y."/>
            <person name="Jogler C."/>
        </authorList>
    </citation>
    <scope>NUCLEOTIDE SEQUENCE [LARGE SCALE GENOMIC DNA]</scope>
    <source>
        <strain evidence="1 2">ElP</strain>
    </source>
</reference>
<protein>
    <submittedName>
        <fullName evidence="1">Uncharacterized protein</fullName>
    </submittedName>
</protein>
<dbReference type="EMBL" id="CP036426">
    <property type="protein sequence ID" value="QDV38894.1"/>
    <property type="molecule type" value="Genomic_DNA"/>
</dbReference>
<keyword evidence="2" id="KW-1185">Reference proteome</keyword>
<proteinExistence type="predicted"/>
<dbReference type="RefSeq" id="WP_145277743.1">
    <property type="nucleotide sequence ID" value="NZ_CP036426.1"/>
</dbReference>
<dbReference type="AlphaFoldDB" id="A0A518HDG3"/>
<evidence type="ECO:0000313" key="2">
    <source>
        <dbReference type="Proteomes" id="UP000317835"/>
    </source>
</evidence>
<gene>
    <name evidence="1" type="ORF">ElP_68540</name>
</gene>
<dbReference type="Proteomes" id="UP000317835">
    <property type="component" value="Chromosome"/>
</dbReference>
<accession>A0A518HDG3</accession>
<dbReference type="KEGG" id="tpla:ElP_68540"/>
<sequence>MRIPRFRMTIRRLMLVVAAVALLLGLGLGMTRRRATFLKNAAYHTGRERRHQAAALAMAVFGPTPPTTREEYDRVRIHQERLRDYHERLGKKYGRAAALPWLPVDPDPPPPD</sequence>
<organism evidence="1 2">
    <name type="scientific">Tautonia plasticadhaerens</name>
    <dbReference type="NCBI Taxonomy" id="2527974"/>
    <lineage>
        <taxon>Bacteria</taxon>
        <taxon>Pseudomonadati</taxon>
        <taxon>Planctomycetota</taxon>
        <taxon>Planctomycetia</taxon>
        <taxon>Isosphaerales</taxon>
        <taxon>Isosphaeraceae</taxon>
        <taxon>Tautonia</taxon>
    </lineage>
</organism>
<name>A0A518HDG3_9BACT</name>